<reference evidence="2 3" key="1">
    <citation type="submission" date="2014-04" db="EMBL/GenBank/DDBJ databases">
        <authorList>
            <consortium name="DOE Joint Genome Institute"/>
            <person name="Kuo A."/>
            <person name="Tarkka M."/>
            <person name="Buscot F."/>
            <person name="Kohler A."/>
            <person name="Nagy L.G."/>
            <person name="Floudas D."/>
            <person name="Copeland A."/>
            <person name="Barry K.W."/>
            <person name="Cichocki N."/>
            <person name="Veneault-Fourrey C."/>
            <person name="LaButti K."/>
            <person name="Lindquist E.A."/>
            <person name="Lipzen A."/>
            <person name="Lundell T."/>
            <person name="Morin E."/>
            <person name="Murat C."/>
            <person name="Sun H."/>
            <person name="Tunlid A."/>
            <person name="Henrissat B."/>
            <person name="Grigoriev I.V."/>
            <person name="Hibbett D.S."/>
            <person name="Martin F."/>
            <person name="Nordberg H.P."/>
            <person name="Cantor M.N."/>
            <person name="Hua S.X."/>
        </authorList>
    </citation>
    <scope>NUCLEOTIDE SEQUENCE [LARGE SCALE GENOMIC DNA]</scope>
    <source>
        <strain evidence="2 3">F 1598</strain>
    </source>
</reference>
<dbReference type="PANTHER" id="PTHR44329">
    <property type="entry name" value="SERINE/THREONINE-PROTEIN KINASE TNNI3K-RELATED"/>
    <property type="match status" value="1"/>
</dbReference>
<protein>
    <recommendedName>
        <fullName evidence="1">Protein kinase domain-containing protein</fullName>
    </recommendedName>
</protein>
<dbReference type="PROSITE" id="PS50011">
    <property type="entry name" value="PROTEIN_KINASE_DOM"/>
    <property type="match status" value="1"/>
</dbReference>
<dbReference type="AlphaFoldDB" id="A0A0C3F8M1"/>
<evidence type="ECO:0000259" key="1">
    <source>
        <dbReference type="PROSITE" id="PS50011"/>
    </source>
</evidence>
<dbReference type="PROSITE" id="PS00109">
    <property type="entry name" value="PROTEIN_KINASE_TYR"/>
    <property type="match status" value="1"/>
</dbReference>
<dbReference type="InterPro" id="IPR051681">
    <property type="entry name" value="Ser/Thr_Kinases-Pseudokinases"/>
</dbReference>
<dbReference type="Gene3D" id="1.10.510.10">
    <property type="entry name" value="Transferase(Phosphotransferase) domain 1"/>
    <property type="match status" value="1"/>
</dbReference>
<dbReference type="InterPro" id="IPR008266">
    <property type="entry name" value="Tyr_kinase_AS"/>
</dbReference>
<feature type="domain" description="Protein kinase" evidence="1">
    <location>
        <begin position="29"/>
        <end position="304"/>
    </location>
</feature>
<dbReference type="STRING" id="765440.A0A0C3F8M1"/>
<sequence length="357" mass="39297">MERALELPHGVSFARPFTTLADLTGYITRDGDYYFAHGGFADVWKGTWLKDTVKYKVAIKVVRTTNESDKGCEKMYKRLNKEIMVWQKLDHENIIPLLGITFDFGRGSPMGMVCPWLENGNLNGYLDRCGTALTLRERFRILSEIAAGLSYLHSCGVVHGDLSGSNVLLDSEGKAFLADFGLSNIVAEACGPSYVTSSIGGSIRWAAPEYFRISAGSSVSTVTTHGDIYSYGSVMLQVLSGQLPYHQLKRDTEVLFELDKGVRPPRPPQLANEHWALICLCWMEQPSARPHARDIFEIVQHHHLALSVTADCQIVHSIPPSVESVLAENGSIGCSATPSSLTLISAFLTIILSHIIP</sequence>
<keyword evidence="3" id="KW-1185">Reference proteome</keyword>
<evidence type="ECO:0000313" key="3">
    <source>
        <dbReference type="Proteomes" id="UP000054166"/>
    </source>
</evidence>
<dbReference type="GO" id="GO:0004674">
    <property type="term" value="F:protein serine/threonine kinase activity"/>
    <property type="evidence" value="ECO:0007669"/>
    <property type="project" value="TreeGrafter"/>
</dbReference>
<evidence type="ECO:0000313" key="2">
    <source>
        <dbReference type="EMBL" id="KIM76199.1"/>
    </source>
</evidence>
<reference evidence="3" key="2">
    <citation type="submission" date="2015-01" db="EMBL/GenBank/DDBJ databases">
        <title>Evolutionary Origins and Diversification of the Mycorrhizal Mutualists.</title>
        <authorList>
            <consortium name="DOE Joint Genome Institute"/>
            <consortium name="Mycorrhizal Genomics Consortium"/>
            <person name="Kohler A."/>
            <person name="Kuo A."/>
            <person name="Nagy L.G."/>
            <person name="Floudas D."/>
            <person name="Copeland A."/>
            <person name="Barry K.W."/>
            <person name="Cichocki N."/>
            <person name="Veneault-Fourrey C."/>
            <person name="LaButti K."/>
            <person name="Lindquist E.A."/>
            <person name="Lipzen A."/>
            <person name="Lundell T."/>
            <person name="Morin E."/>
            <person name="Murat C."/>
            <person name="Riley R."/>
            <person name="Ohm R."/>
            <person name="Sun H."/>
            <person name="Tunlid A."/>
            <person name="Henrissat B."/>
            <person name="Grigoriev I.V."/>
            <person name="Hibbett D.S."/>
            <person name="Martin F."/>
        </authorList>
    </citation>
    <scope>NUCLEOTIDE SEQUENCE [LARGE SCALE GENOMIC DNA]</scope>
    <source>
        <strain evidence="3">F 1598</strain>
    </source>
</reference>
<gene>
    <name evidence="2" type="ORF">PILCRDRAFT_826563</name>
</gene>
<dbReference type="SUPFAM" id="SSF56112">
    <property type="entry name" value="Protein kinase-like (PK-like)"/>
    <property type="match status" value="1"/>
</dbReference>
<dbReference type="InterPro" id="IPR011009">
    <property type="entry name" value="Kinase-like_dom_sf"/>
</dbReference>
<dbReference type="InterPro" id="IPR001245">
    <property type="entry name" value="Ser-Thr/Tyr_kinase_cat_dom"/>
</dbReference>
<dbReference type="PANTHER" id="PTHR44329:SF214">
    <property type="entry name" value="PROTEIN KINASE DOMAIN-CONTAINING PROTEIN"/>
    <property type="match status" value="1"/>
</dbReference>
<organism evidence="2 3">
    <name type="scientific">Piloderma croceum (strain F 1598)</name>
    <dbReference type="NCBI Taxonomy" id="765440"/>
    <lineage>
        <taxon>Eukaryota</taxon>
        <taxon>Fungi</taxon>
        <taxon>Dikarya</taxon>
        <taxon>Basidiomycota</taxon>
        <taxon>Agaricomycotina</taxon>
        <taxon>Agaricomycetes</taxon>
        <taxon>Agaricomycetidae</taxon>
        <taxon>Atheliales</taxon>
        <taxon>Atheliaceae</taxon>
        <taxon>Piloderma</taxon>
    </lineage>
</organism>
<dbReference type="InterPro" id="IPR000719">
    <property type="entry name" value="Prot_kinase_dom"/>
</dbReference>
<dbReference type="Proteomes" id="UP000054166">
    <property type="component" value="Unassembled WGS sequence"/>
</dbReference>
<dbReference type="InParanoid" id="A0A0C3F8M1"/>
<dbReference type="Pfam" id="PF07714">
    <property type="entry name" value="PK_Tyr_Ser-Thr"/>
    <property type="match status" value="1"/>
</dbReference>
<dbReference type="HOGENOM" id="CLU_000288_7_18_1"/>
<dbReference type="OrthoDB" id="346907at2759"/>
<proteinExistence type="predicted"/>
<dbReference type="GO" id="GO:0005524">
    <property type="term" value="F:ATP binding"/>
    <property type="evidence" value="ECO:0007669"/>
    <property type="project" value="InterPro"/>
</dbReference>
<name>A0A0C3F8M1_PILCF</name>
<dbReference type="EMBL" id="KN833037">
    <property type="protein sequence ID" value="KIM76199.1"/>
    <property type="molecule type" value="Genomic_DNA"/>
</dbReference>
<accession>A0A0C3F8M1</accession>